<name>A0A9P9DQC7_9HYPO</name>
<sequence length="405" mass="44761">MKLPMLVFMLAAAVSAFSNPTCKNPTALCKYVSPQHAGRCSGLIDAKKMKVATCQAVAPTITSTRTIQPTAFVTRTIYPQEFTKKIEKTITKAGQPITQPTLKLTATLTRVVKTTVIDTTVCTTTSTAVTTEFETTWTTSTVTELSTSTVSWEKPYCGVRKKKRCVDLRDIKKRNDRRAPLPEECSCFLTSTQPYRSTQIATITIKNSPCTETAYVEKNQTPTLTRTITFTKYSGGRTLCAPEATETITKILTRTIHSLTTIFDTSITTSTQHDTTTITDTTATTEIVIETADPCDDVSEDAGYMYRMNQLANSVVGETSNGLTVNECCRSCYGTPSCAFFRHRVEPELECTNYFISDDATDLYCQDLTDECPVGFVVYAKQGPTADPDFDYWWGPCLGFAAQQR</sequence>
<dbReference type="AlphaFoldDB" id="A0A9P9DQC7"/>
<protein>
    <recommendedName>
        <fullName evidence="4">Apple domain-containing protein</fullName>
    </recommendedName>
</protein>
<comment type="caution">
    <text evidence="2">The sequence shown here is derived from an EMBL/GenBank/DDBJ whole genome shotgun (WGS) entry which is preliminary data.</text>
</comment>
<organism evidence="2 3">
    <name type="scientific">Dactylonectria macrodidyma</name>
    <dbReference type="NCBI Taxonomy" id="307937"/>
    <lineage>
        <taxon>Eukaryota</taxon>
        <taxon>Fungi</taxon>
        <taxon>Dikarya</taxon>
        <taxon>Ascomycota</taxon>
        <taxon>Pezizomycotina</taxon>
        <taxon>Sordariomycetes</taxon>
        <taxon>Hypocreomycetidae</taxon>
        <taxon>Hypocreales</taxon>
        <taxon>Nectriaceae</taxon>
        <taxon>Dactylonectria</taxon>
    </lineage>
</organism>
<reference evidence="2" key="1">
    <citation type="journal article" date="2021" name="Nat. Commun.">
        <title>Genetic determinants of endophytism in the Arabidopsis root mycobiome.</title>
        <authorList>
            <person name="Mesny F."/>
            <person name="Miyauchi S."/>
            <person name="Thiergart T."/>
            <person name="Pickel B."/>
            <person name="Atanasova L."/>
            <person name="Karlsson M."/>
            <person name="Huettel B."/>
            <person name="Barry K.W."/>
            <person name="Haridas S."/>
            <person name="Chen C."/>
            <person name="Bauer D."/>
            <person name="Andreopoulos W."/>
            <person name="Pangilinan J."/>
            <person name="LaButti K."/>
            <person name="Riley R."/>
            <person name="Lipzen A."/>
            <person name="Clum A."/>
            <person name="Drula E."/>
            <person name="Henrissat B."/>
            <person name="Kohler A."/>
            <person name="Grigoriev I.V."/>
            <person name="Martin F.M."/>
            <person name="Hacquard S."/>
        </authorList>
    </citation>
    <scope>NUCLEOTIDE SEQUENCE</scope>
    <source>
        <strain evidence="2">MPI-CAGE-AT-0147</strain>
    </source>
</reference>
<keyword evidence="3" id="KW-1185">Reference proteome</keyword>
<evidence type="ECO:0000256" key="1">
    <source>
        <dbReference type="SAM" id="SignalP"/>
    </source>
</evidence>
<feature type="chain" id="PRO_5040429969" description="Apple domain-containing protein" evidence="1">
    <location>
        <begin position="17"/>
        <end position="405"/>
    </location>
</feature>
<dbReference type="EMBL" id="JAGMUV010000023">
    <property type="protein sequence ID" value="KAH7123142.1"/>
    <property type="molecule type" value="Genomic_DNA"/>
</dbReference>
<evidence type="ECO:0000313" key="3">
    <source>
        <dbReference type="Proteomes" id="UP000738349"/>
    </source>
</evidence>
<dbReference type="Proteomes" id="UP000738349">
    <property type="component" value="Unassembled WGS sequence"/>
</dbReference>
<gene>
    <name evidence="2" type="ORF">EDB81DRAFT_890835</name>
</gene>
<accession>A0A9P9DQC7</accession>
<proteinExistence type="predicted"/>
<evidence type="ECO:0000313" key="2">
    <source>
        <dbReference type="EMBL" id="KAH7123142.1"/>
    </source>
</evidence>
<dbReference type="OrthoDB" id="5090077at2759"/>
<keyword evidence="1" id="KW-0732">Signal</keyword>
<evidence type="ECO:0008006" key="4">
    <source>
        <dbReference type="Google" id="ProtNLM"/>
    </source>
</evidence>
<feature type="signal peptide" evidence="1">
    <location>
        <begin position="1"/>
        <end position="16"/>
    </location>
</feature>